<feature type="transmembrane region" description="Helical" evidence="8">
    <location>
        <begin position="173"/>
        <end position="193"/>
    </location>
</feature>
<protein>
    <submittedName>
        <fullName evidence="9">Integral membrane protein (TIGR00698 family)</fullName>
    </submittedName>
</protein>
<dbReference type="PANTHER" id="PTHR30106:SF2">
    <property type="entry name" value="UPF0324 INNER MEMBRANE PROTEIN YEIH"/>
    <property type="match status" value="1"/>
</dbReference>
<evidence type="ECO:0000256" key="8">
    <source>
        <dbReference type="SAM" id="Phobius"/>
    </source>
</evidence>
<feature type="transmembrane region" description="Helical" evidence="8">
    <location>
        <begin position="24"/>
        <end position="42"/>
    </location>
</feature>
<feature type="transmembrane region" description="Helical" evidence="8">
    <location>
        <begin position="262"/>
        <end position="281"/>
    </location>
</feature>
<keyword evidence="5 8" id="KW-1133">Transmembrane helix</keyword>
<evidence type="ECO:0000256" key="5">
    <source>
        <dbReference type="ARBA" id="ARBA00022989"/>
    </source>
</evidence>
<feature type="transmembrane region" description="Helical" evidence="8">
    <location>
        <begin position="225"/>
        <end position="250"/>
    </location>
</feature>
<keyword evidence="10" id="KW-1185">Reference proteome</keyword>
<organism evidence="9 10">
    <name type="scientific">Ammoniphilus resinae</name>
    <dbReference type="NCBI Taxonomy" id="861532"/>
    <lineage>
        <taxon>Bacteria</taxon>
        <taxon>Bacillati</taxon>
        <taxon>Bacillota</taxon>
        <taxon>Bacilli</taxon>
        <taxon>Bacillales</taxon>
        <taxon>Paenibacillaceae</taxon>
        <taxon>Aneurinibacillus group</taxon>
        <taxon>Ammoniphilus</taxon>
    </lineage>
</organism>
<evidence type="ECO:0000256" key="2">
    <source>
        <dbReference type="ARBA" id="ARBA00007977"/>
    </source>
</evidence>
<evidence type="ECO:0000256" key="1">
    <source>
        <dbReference type="ARBA" id="ARBA00004651"/>
    </source>
</evidence>
<keyword evidence="4 8" id="KW-0812">Transmembrane</keyword>
<accession>A0ABS4GTK9</accession>
<feature type="transmembrane region" description="Helical" evidence="8">
    <location>
        <begin position="287"/>
        <end position="311"/>
    </location>
</feature>
<feature type="transmembrane region" description="Helical" evidence="8">
    <location>
        <begin position="110"/>
        <end position="128"/>
    </location>
</feature>
<evidence type="ECO:0000256" key="3">
    <source>
        <dbReference type="ARBA" id="ARBA00022475"/>
    </source>
</evidence>
<feature type="transmembrane region" description="Helical" evidence="8">
    <location>
        <begin position="48"/>
        <end position="65"/>
    </location>
</feature>
<dbReference type="EMBL" id="JAGGKT010000011">
    <property type="protein sequence ID" value="MBP1933382.1"/>
    <property type="molecule type" value="Genomic_DNA"/>
</dbReference>
<reference evidence="9 10" key="1">
    <citation type="submission" date="2021-03" db="EMBL/GenBank/DDBJ databases">
        <title>Genomic Encyclopedia of Type Strains, Phase IV (KMG-IV): sequencing the most valuable type-strain genomes for metagenomic binning, comparative biology and taxonomic classification.</title>
        <authorList>
            <person name="Goeker M."/>
        </authorList>
    </citation>
    <scope>NUCLEOTIDE SEQUENCE [LARGE SCALE GENOMIC DNA]</scope>
    <source>
        <strain evidence="9 10">DSM 24738</strain>
    </source>
</reference>
<comment type="similarity">
    <text evidence="2">Belongs to the UPF0324 family.</text>
</comment>
<evidence type="ECO:0000256" key="4">
    <source>
        <dbReference type="ARBA" id="ARBA00022692"/>
    </source>
</evidence>
<evidence type="ECO:0000256" key="7">
    <source>
        <dbReference type="SAM" id="MobiDB-lite"/>
    </source>
</evidence>
<feature type="region of interest" description="Disordered" evidence="7">
    <location>
        <begin position="1"/>
        <end position="21"/>
    </location>
</feature>
<feature type="transmembrane region" description="Helical" evidence="8">
    <location>
        <begin position="86"/>
        <end position="104"/>
    </location>
</feature>
<evidence type="ECO:0000313" key="10">
    <source>
        <dbReference type="Proteomes" id="UP001519343"/>
    </source>
</evidence>
<proteinExistence type="inferred from homology"/>
<dbReference type="PANTHER" id="PTHR30106">
    <property type="entry name" value="INNER MEMBRANE PROTEIN YEIH-RELATED"/>
    <property type="match status" value="1"/>
</dbReference>
<dbReference type="Proteomes" id="UP001519343">
    <property type="component" value="Unassembled WGS sequence"/>
</dbReference>
<evidence type="ECO:0000256" key="6">
    <source>
        <dbReference type="ARBA" id="ARBA00023136"/>
    </source>
</evidence>
<comment type="caution">
    <text evidence="9">The sequence shown here is derived from an EMBL/GenBank/DDBJ whole genome shotgun (WGS) entry which is preliminary data.</text>
</comment>
<keyword evidence="3" id="KW-1003">Cell membrane</keyword>
<gene>
    <name evidence="9" type="ORF">J2Z37_003395</name>
</gene>
<evidence type="ECO:0000313" key="9">
    <source>
        <dbReference type="EMBL" id="MBP1933382.1"/>
    </source>
</evidence>
<dbReference type="InterPro" id="IPR018383">
    <property type="entry name" value="UPF0324_pro"/>
</dbReference>
<dbReference type="Pfam" id="PF03601">
    <property type="entry name" value="Cons_hypoth698"/>
    <property type="match status" value="1"/>
</dbReference>
<comment type="subcellular location">
    <subcellularLocation>
        <location evidence="1">Cell membrane</location>
        <topology evidence="1">Multi-pass membrane protein</topology>
    </subcellularLocation>
</comment>
<feature type="compositionally biased region" description="Basic and acidic residues" evidence="7">
    <location>
        <begin position="11"/>
        <end position="21"/>
    </location>
</feature>
<feature type="transmembrane region" description="Helical" evidence="8">
    <location>
        <begin position="323"/>
        <end position="343"/>
    </location>
</feature>
<feature type="transmembrane region" description="Helical" evidence="8">
    <location>
        <begin position="140"/>
        <end position="161"/>
    </location>
</feature>
<keyword evidence="6 8" id="KW-0472">Membrane</keyword>
<feature type="transmembrane region" description="Helical" evidence="8">
    <location>
        <begin position="200"/>
        <end position="219"/>
    </location>
</feature>
<dbReference type="RefSeq" id="WP_209811402.1">
    <property type="nucleotide sequence ID" value="NZ_JAGGKT010000011.1"/>
</dbReference>
<name>A0ABS4GTK9_9BACL</name>
<sequence length="344" mass="37093">MQARNTPHVIHGPERKQPDEDPRWRSIFGVGFTFFIAMIGMGLAKVPLISHLGSMVTAILLAIFFRQFFGYPEILRTGIQFSGKKILRYAIVLFGFRLNVEVILQQGIGLLLKDVFSIVLAIIVTMLIAKWIKAEKALSFMLAVGTGVCGAAAIAAVSPIIKANDDDTAIGVGMIALMGTIFTIIYTLLLPILPLTNIQYGVWSGVSLHEIAHVAAAAAPAGADALAIALLAKLGRVLLLVPLCFLLAYWMKRKDKGTEANVDFPWFLLGFIITSLIGTYAGLPQELLDGIAVFSSFLLTAAMVGLGLNVSFQALKQKGLKPLFAMLVASILLSIVTFTYQALG</sequence>